<sequence length="242" mass="26620">MILLASFGNFGARPLRSRSGTWRPPGGPAGWKRCRGKILNCSTTRGDSTATQQEAQAQLVPTVATLRANDGEAGCLPFSSAQVQEAQERDAALTHVQSWLAAGKRPEWVDMAALDTETRAYHSQWGGLEAQAESGVKHERAYDTRCRGQAFAPGGRVGIFCPSRTKGVSPKLRSRWRGLGEVLQWLGDVVYRVRMPGRGREVVLHQDRLAPYRPLVHPATFKRLCAGQWGRQGWLTPCKGAM</sequence>
<dbReference type="InterPro" id="IPR054465">
    <property type="entry name" value="Integrase_p58-like_C"/>
</dbReference>
<evidence type="ECO:0000313" key="2">
    <source>
        <dbReference type="EMBL" id="KAJ8399425.1"/>
    </source>
</evidence>
<protein>
    <recommendedName>
        <fullName evidence="1">Integrase p58-like C-terminal domain-containing protein</fullName>
    </recommendedName>
</protein>
<organism evidence="2 3">
    <name type="scientific">Aldrovandia affinis</name>
    <dbReference type="NCBI Taxonomy" id="143900"/>
    <lineage>
        <taxon>Eukaryota</taxon>
        <taxon>Metazoa</taxon>
        <taxon>Chordata</taxon>
        <taxon>Craniata</taxon>
        <taxon>Vertebrata</taxon>
        <taxon>Euteleostomi</taxon>
        <taxon>Actinopterygii</taxon>
        <taxon>Neopterygii</taxon>
        <taxon>Teleostei</taxon>
        <taxon>Notacanthiformes</taxon>
        <taxon>Halosauridae</taxon>
        <taxon>Aldrovandia</taxon>
    </lineage>
</organism>
<comment type="caution">
    <text evidence="2">The sequence shown here is derived from an EMBL/GenBank/DDBJ whole genome shotgun (WGS) entry which is preliminary data.</text>
</comment>
<dbReference type="AlphaFoldDB" id="A0AAD7SBA1"/>
<dbReference type="EMBL" id="JAINUG010000083">
    <property type="protein sequence ID" value="KAJ8399425.1"/>
    <property type="molecule type" value="Genomic_DNA"/>
</dbReference>
<keyword evidence="3" id="KW-1185">Reference proteome</keyword>
<name>A0AAD7SBA1_9TELE</name>
<dbReference type="Proteomes" id="UP001221898">
    <property type="component" value="Unassembled WGS sequence"/>
</dbReference>
<evidence type="ECO:0000259" key="1">
    <source>
        <dbReference type="Pfam" id="PF22938"/>
    </source>
</evidence>
<dbReference type="Pfam" id="PF22938">
    <property type="entry name" value="Integrase_p58_C"/>
    <property type="match status" value="1"/>
</dbReference>
<evidence type="ECO:0000313" key="3">
    <source>
        <dbReference type="Proteomes" id="UP001221898"/>
    </source>
</evidence>
<reference evidence="2" key="1">
    <citation type="journal article" date="2023" name="Science">
        <title>Genome structures resolve the early diversification of teleost fishes.</title>
        <authorList>
            <person name="Parey E."/>
            <person name="Louis A."/>
            <person name="Montfort J."/>
            <person name="Bouchez O."/>
            <person name="Roques C."/>
            <person name="Iampietro C."/>
            <person name="Lluch J."/>
            <person name="Castinel A."/>
            <person name="Donnadieu C."/>
            <person name="Desvignes T."/>
            <person name="Floi Bucao C."/>
            <person name="Jouanno E."/>
            <person name="Wen M."/>
            <person name="Mejri S."/>
            <person name="Dirks R."/>
            <person name="Jansen H."/>
            <person name="Henkel C."/>
            <person name="Chen W.J."/>
            <person name="Zahm M."/>
            <person name="Cabau C."/>
            <person name="Klopp C."/>
            <person name="Thompson A.W."/>
            <person name="Robinson-Rechavi M."/>
            <person name="Braasch I."/>
            <person name="Lecointre G."/>
            <person name="Bobe J."/>
            <person name="Postlethwait J.H."/>
            <person name="Berthelot C."/>
            <person name="Roest Crollius H."/>
            <person name="Guiguen Y."/>
        </authorList>
    </citation>
    <scope>NUCLEOTIDE SEQUENCE</scope>
    <source>
        <strain evidence="2">NC1722</strain>
    </source>
</reference>
<gene>
    <name evidence="2" type="ORF">AAFF_G00411370</name>
</gene>
<proteinExistence type="predicted"/>
<feature type="domain" description="Integrase p58-like C-terminal" evidence="1">
    <location>
        <begin position="182"/>
        <end position="211"/>
    </location>
</feature>
<accession>A0AAD7SBA1</accession>